<dbReference type="Proteomes" id="UP000016924">
    <property type="component" value="Unassembled WGS sequence"/>
</dbReference>
<dbReference type="PANTHER" id="PTHR43806">
    <property type="entry name" value="PEPTIDASE S8"/>
    <property type="match status" value="1"/>
</dbReference>
<dbReference type="PROSITE" id="PS00138">
    <property type="entry name" value="SUBTILASE_SER"/>
    <property type="match status" value="1"/>
</dbReference>
<dbReference type="InterPro" id="IPR050131">
    <property type="entry name" value="Peptidase_S8_subtilisin-like"/>
</dbReference>
<dbReference type="InterPro" id="IPR015500">
    <property type="entry name" value="Peptidase_S8_subtilisin-rel"/>
</dbReference>
<dbReference type="PRINTS" id="PR00723">
    <property type="entry name" value="SUBTILISIN"/>
</dbReference>
<dbReference type="STRING" id="1168221.R7YXL0"/>
<dbReference type="Gene3D" id="3.40.50.200">
    <property type="entry name" value="Peptidase S8/S53 domain"/>
    <property type="match status" value="1"/>
</dbReference>
<dbReference type="EMBL" id="JH767581">
    <property type="protein sequence ID" value="EON66539.1"/>
    <property type="molecule type" value="Genomic_DNA"/>
</dbReference>
<feature type="compositionally biased region" description="Polar residues" evidence="5">
    <location>
        <begin position="16"/>
        <end position="26"/>
    </location>
</feature>
<accession>R7YXL0</accession>
<dbReference type="OrthoDB" id="3866712at2759"/>
<dbReference type="CDD" id="cd04843">
    <property type="entry name" value="Peptidases_S8_11"/>
    <property type="match status" value="1"/>
</dbReference>
<evidence type="ECO:0000259" key="6">
    <source>
        <dbReference type="Pfam" id="PF00082"/>
    </source>
</evidence>
<name>R7YXL0_CONA1</name>
<reference evidence="8" key="1">
    <citation type="submission" date="2012-06" db="EMBL/GenBank/DDBJ databases">
        <title>The genome sequence of Coniosporium apollinis CBS 100218.</title>
        <authorList>
            <consortium name="The Broad Institute Genome Sequencing Platform"/>
            <person name="Cuomo C."/>
            <person name="Gorbushina A."/>
            <person name="Noack S."/>
            <person name="Walker B."/>
            <person name="Young S.K."/>
            <person name="Zeng Q."/>
            <person name="Gargeya S."/>
            <person name="Fitzgerald M."/>
            <person name="Haas B."/>
            <person name="Abouelleil A."/>
            <person name="Alvarado L."/>
            <person name="Arachchi H.M."/>
            <person name="Berlin A.M."/>
            <person name="Chapman S.B."/>
            <person name="Goldberg J."/>
            <person name="Griggs A."/>
            <person name="Gujja S."/>
            <person name="Hansen M."/>
            <person name="Howarth C."/>
            <person name="Imamovic A."/>
            <person name="Larimer J."/>
            <person name="McCowan C."/>
            <person name="Montmayeur A."/>
            <person name="Murphy C."/>
            <person name="Neiman D."/>
            <person name="Pearson M."/>
            <person name="Priest M."/>
            <person name="Roberts A."/>
            <person name="Saif S."/>
            <person name="Shea T."/>
            <person name="Sisk P."/>
            <person name="Sykes S."/>
            <person name="Wortman J."/>
            <person name="Nusbaum C."/>
            <person name="Birren B."/>
        </authorList>
    </citation>
    <scope>NUCLEOTIDE SEQUENCE [LARGE SCALE GENOMIC DNA]</scope>
    <source>
        <strain evidence="8">CBS 100218</strain>
    </source>
</reference>
<evidence type="ECO:0000256" key="2">
    <source>
        <dbReference type="ARBA" id="ARBA00022670"/>
    </source>
</evidence>
<feature type="domain" description="Peptidase S8/S53" evidence="6">
    <location>
        <begin position="239"/>
        <end position="474"/>
    </location>
</feature>
<gene>
    <name evidence="7" type="ORF">W97_05784</name>
</gene>
<dbReference type="InterPro" id="IPR023828">
    <property type="entry name" value="Peptidase_S8_Ser-AS"/>
</dbReference>
<keyword evidence="2" id="KW-0645">Protease</keyword>
<dbReference type="PANTHER" id="PTHR43806:SF11">
    <property type="entry name" value="CEREVISIN-RELATED"/>
    <property type="match status" value="1"/>
</dbReference>
<dbReference type="GeneID" id="19903095"/>
<evidence type="ECO:0000256" key="5">
    <source>
        <dbReference type="SAM" id="MobiDB-lite"/>
    </source>
</evidence>
<evidence type="ECO:0000256" key="4">
    <source>
        <dbReference type="ARBA" id="ARBA00022825"/>
    </source>
</evidence>
<evidence type="ECO:0000256" key="3">
    <source>
        <dbReference type="ARBA" id="ARBA00022801"/>
    </source>
</evidence>
<proteinExistence type="inferred from homology"/>
<dbReference type="AlphaFoldDB" id="R7YXL0"/>
<dbReference type="InterPro" id="IPR034073">
    <property type="entry name" value="Subtilisin_DY-like_dom"/>
</dbReference>
<keyword evidence="3" id="KW-0378">Hydrolase</keyword>
<evidence type="ECO:0000313" key="8">
    <source>
        <dbReference type="Proteomes" id="UP000016924"/>
    </source>
</evidence>
<evidence type="ECO:0000313" key="7">
    <source>
        <dbReference type="EMBL" id="EON66539.1"/>
    </source>
</evidence>
<keyword evidence="4" id="KW-0720">Serine protease</keyword>
<evidence type="ECO:0000256" key="1">
    <source>
        <dbReference type="ARBA" id="ARBA00011073"/>
    </source>
</evidence>
<dbReference type="eggNOG" id="ENOG502RMP8">
    <property type="taxonomic scope" value="Eukaryota"/>
</dbReference>
<dbReference type="GO" id="GO:0006508">
    <property type="term" value="P:proteolysis"/>
    <property type="evidence" value="ECO:0007669"/>
    <property type="project" value="UniProtKB-KW"/>
</dbReference>
<dbReference type="InterPro" id="IPR000209">
    <property type="entry name" value="Peptidase_S8/S53_dom"/>
</dbReference>
<keyword evidence="8" id="KW-1185">Reference proteome</keyword>
<dbReference type="Pfam" id="PF00082">
    <property type="entry name" value="Peptidase_S8"/>
    <property type="match status" value="1"/>
</dbReference>
<dbReference type="GO" id="GO:0004252">
    <property type="term" value="F:serine-type endopeptidase activity"/>
    <property type="evidence" value="ECO:0007669"/>
    <property type="project" value="InterPro"/>
</dbReference>
<dbReference type="SUPFAM" id="SSF52743">
    <property type="entry name" value="Subtilisin-like"/>
    <property type="match status" value="1"/>
</dbReference>
<sequence>MPEAFSLAPASGGNDAMQQPLDNESGGQPGHAMTADRDRLTSGASSFAIKLGGQMQLQAQQNPESVVSLFEQAVPGLADSVVSISPLITSQTPEALAELIERARSMDPEYQPPNFSNWYNVKFQPRATTAPDTEFIRPQEVNEVVARITSLPEVDSIHPLRAGPPPMAVNPGDDPRSINQGYLNPAPDGIDARYAWTLPGGDGAGIGFVDLEQGWNLSHEDLAAQNITLISGRNAYYFEHGTSVLGQVLMVDNKIGGIGISSRANGRVISQHRDDWSYNTADAIVDAAARMSYGDTLLLEAQEFDPVSGAYYWPVEVSDANYDAIRIATALGITVVEAGCNGAYDLDAYVNAAGKAIFNRSSPDFRDSGAIIVGAASSTLPHYRMYFSNYGSRIDVFAWGENVDTTSTDYTGTDNDEYTSWFNGTSSASPIISGAALILQGIAERSRGRRLPPRELRSLLQIEGTKSQDPAFDRIGVMPNLKAIINAQGLDHGCCQHCREKWCRNRCTKCWENGCGQGEEHCKERCRKE</sequence>
<protein>
    <recommendedName>
        <fullName evidence="6">Peptidase S8/S53 domain-containing protein</fullName>
    </recommendedName>
</protein>
<comment type="similarity">
    <text evidence="1">Belongs to the peptidase S8 family.</text>
</comment>
<feature type="region of interest" description="Disordered" evidence="5">
    <location>
        <begin position="1"/>
        <end position="36"/>
    </location>
</feature>
<dbReference type="OMA" id="EHCKERC"/>
<dbReference type="InterPro" id="IPR036852">
    <property type="entry name" value="Peptidase_S8/S53_dom_sf"/>
</dbReference>
<dbReference type="RefSeq" id="XP_007781856.1">
    <property type="nucleotide sequence ID" value="XM_007783666.1"/>
</dbReference>
<organism evidence="7 8">
    <name type="scientific">Coniosporium apollinis (strain CBS 100218)</name>
    <name type="common">Rock-inhabiting black yeast</name>
    <dbReference type="NCBI Taxonomy" id="1168221"/>
    <lineage>
        <taxon>Eukaryota</taxon>
        <taxon>Fungi</taxon>
        <taxon>Dikarya</taxon>
        <taxon>Ascomycota</taxon>
        <taxon>Pezizomycotina</taxon>
        <taxon>Dothideomycetes</taxon>
        <taxon>Dothideomycetes incertae sedis</taxon>
        <taxon>Coniosporium</taxon>
    </lineage>
</organism>
<dbReference type="HOGENOM" id="CLU_514830_0_0_1"/>